<protein>
    <recommendedName>
        <fullName evidence="1">YdhG-like domain-containing protein</fullName>
    </recommendedName>
</protein>
<name>A0A2S8GL13_9BACT</name>
<dbReference type="EMBL" id="PUHZ01000016">
    <property type="protein sequence ID" value="PQO45126.1"/>
    <property type="molecule type" value="Genomic_DNA"/>
</dbReference>
<feature type="domain" description="YdhG-like" evidence="1">
    <location>
        <begin position="21"/>
        <end position="107"/>
    </location>
</feature>
<dbReference type="SUPFAM" id="SSF159888">
    <property type="entry name" value="YdhG-like"/>
    <property type="match status" value="1"/>
</dbReference>
<reference evidence="2 3" key="1">
    <citation type="submission" date="2018-02" db="EMBL/GenBank/DDBJ databases">
        <title>Comparative genomes isolates from brazilian mangrove.</title>
        <authorList>
            <person name="Araujo J.E."/>
            <person name="Taketani R.G."/>
            <person name="Silva M.C.P."/>
            <person name="Loureco M.V."/>
            <person name="Andreote F.D."/>
        </authorList>
    </citation>
    <scope>NUCLEOTIDE SEQUENCE [LARGE SCALE GENOMIC DNA]</scope>
    <source>
        <strain evidence="2 3">Nap-Phe MGV</strain>
    </source>
</reference>
<dbReference type="Pfam" id="PF08818">
    <property type="entry name" value="DUF1801"/>
    <property type="match status" value="1"/>
</dbReference>
<comment type="caution">
    <text evidence="2">The sequence shown here is derived from an EMBL/GenBank/DDBJ whole genome shotgun (WGS) entry which is preliminary data.</text>
</comment>
<dbReference type="RefSeq" id="WP_105336526.1">
    <property type="nucleotide sequence ID" value="NZ_PUHZ01000016.1"/>
</dbReference>
<evidence type="ECO:0000259" key="1">
    <source>
        <dbReference type="Pfam" id="PF08818"/>
    </source>
</evidence>
<dbReference type="OrthoDB" id="9811812at2"/>
<proteinExistence type="predicted"/>
<sequence>MPAKKPTTIAQYVAAAPSAGRSHLKQIYAILKSVAPDAEETIKWNTPFFVEPRFVFAFAPFKAHCAFTPNAATLAHFQKELKAYKTTKNFLQVPYADEVPEDLIRRMAIHSLEVVTARDDDSFWKTDSEQVPQ</sequence>
<dbReference type="Proteomes" id="UP000237819">
    <property type="component" value="Unassembled WGS sequence"/>
</dbReference>
<gene>
    <name evidence="2" type="ORF">C5Y93_16470</name>
</gene>
<dbReference type="AlphaFoldDB" id="A0A2S8GL13"/>
<dbReference type="Gene3D" id="3.90.1150.200">
    <property type="match status" value="1"/>
</dbReference>
<evidence type="ECO:0000313" key="2">
    <source>
        <dbReference type="EMBL" id="PQO45126.1"/>
    </source>
</evidence>
<evidence type="ECO:0000313" key="3">
    <source>
        <dbReference type="Proteomes" id="UP000237819"/>
    </source>
</evidence>
<dbReference type="InterPro" id="IPR014922">
    <property type="entry name" value="YdhG-like"/>
</dbReference>
<accession>A0A2S8GL13</accession>
<organism evidence="2 3">
    <name type="scientific">Blastopirellula marina</name>
    <dbReference type="NCBI Taxonomy" id="124"/>
    <lineage>
        <taxon>Bacteria</taxon>
        <taxon>Pseudomonadati</taxon>
        <taxon>Planctomycetota</taxon>
        <taxon>Planctomycetia</taxon>
        <taxon>Pirellulales</taxon>
        <taxon>Pirellulaceae</taxon>
        <taxon>Blastopirellula</taxon>
    </lineage>
</organism>